<gene>
    <name evidence="1" type="ORF">L6452_37369</name>
</gene>
<evidence type="ECO:0000313" key="2">
    <source>
        <dbReference type="Proteomes" id="UP001055879"/>
    </source>
</evidence>
<organism evidence="1 2">
    <name type="scientific">Arctium lappa</name>
    <name type="common">Greater burdock</name>
    <name type="synonym">Lappa major</name>
    <dbReference type="NCBI Taxonomy" id="4217"/>
    <lineage>
        <taxon>Eukaryota</taxon>
        <taxon>Viridiplantae</taxon>
        <taxon>Streptophyta</taxon>
        <taxon>Embryophyta</taxon>
        <taxon>Tracheophyta</taxon>
        <taxon>Spermatophyta</taxon>
        <taxon>Magnoliopsida</taxon>
        <taxon>eudicotyledons</taxon>
        <taxon>Gunneridae</taxon>
        <taxon>Pentapetalae</taxon>
        <taxon>asterids</taxon>
        <taxon>campanulids</taxon>
        <taxon>Asterales</taxon>
        <taxon>Asteraceae</taxon>
        <taxon>Carduoideae</taxon>
        <taxon>Cardueae</taxon>
        <taxon>Arctiinae</taxon>
        <taxon>Arctium</taxon>
    </lineage>
</organism>
<comment type="caution">
    <text evidence="1">The sequence shown here is derived from an EMBL/GenBank/DDBJ whole genome shotgun (WGS) entry which is preliminary data.</text>
</comment>
<reference evidence="1 2" key="2">
    <citation type="journal article" date="2022" name="Mol. Ecol. Resour.">
        <title>The genomes of chicory, endive, great burdock and yacon provide insights into Asteraceae paleo-polyploidization history and plant inulin production.</title>
        <authorList>
            <person name="Fan W."/>
            <person name="Wang S."/>
            <person name="Wang H."/>
            <person name="Wang A."/>
            <person name="Jiang F."/>
            <person name="Liu H."/>
            <person name="Zhao H."/>
            <person name="Xu D."/>
            <person name="Zhang Y."/>
        </authorList>
    </citation>
    <scope>NUCLEOTIDE SEQUENCE [LARGE SCALE GENOMIC DNA]</scope>
    <source>
        <strain evidence="2">cv. Niubang</strain>
    </source>
</reference>
<keyword evidence="2" id="KW-1185">Reference proteome</keyword>
<dbReference type="EMBL" id="CM042060">
    <property type="protein sequence ID" value="KAI3678090.1"/>
    <property type="molecule type" value="Genomic_DNA"/>
</dbReference>
<protein>
    <submittedName>
        <fullName evidence="1">Uncharacterized protein</fullName>
    </submittedName>
</protein>
<reference evidence="2" key="1">
    <citation type="journal article" date="2022" name="Mol. Ecol. Resour.">
        <title>The genomes of chicory, endive, great burdock and yacon provide insights into Asteraceae palaeo-polyploidization history and plant inulin production.</title>
        <authorList>
            <person name="Fan W."/>
            <person name="Wang S."/>
            <person name="Wang H."/>
            <person name="Wang A."/>
            <person name="Jiang F."/>
            <person name="Liu H."/>
            <person name="Zhao H."/>
            <person name="Xu D."/>
            <person name="Zhang Y."/>
        </authorList>
    </citation>
    <scope>NUCLEOTIDE SEQUENCE [LARGE SCALE GENOMIC DNA]</scope>
    <source>
        <strain evidence="2">cv. Niubang</strain>
    </source>
</reference>
<accession>A0ACB8Y3U3</accession>
<evidence type="ECO:0000313" key="1">
    <source>
        <dbReference type="EMBL" id="KAI3678090.1"/>
    </source>
</evidence>
<dbReference type="Proteomes" id="UP001055879">
    <property type="component" value="Linkage Group LG14"/>
</dbReference>
<sequence length="321" mass="36132">MKDLTMEDRERHTAEVKGKETAETKQKDKPLRACSRRKKGIQKTNEMNEPTAEKMGTDLKDKGSASNTTIKTEGYVGYLDLLMNQLMNARGEAEKWLESATKAFPNDPAFEKYKKDLDTLFNTSRWTSSHGQNESKGEEKEFETSMAMVVYEDVYTPAEIDACWESPTFVAEVFETVETEVQKSEDKKSSSKSKDHDFVVEAPCFDLGIIPEKTHSASAHVPPNPQALTSALKSCSCHGSQDKGKKAVTFSPIPMTSYFEDIKDKDESVEQGQAALRENRREKRPADHLRSPYVQRCVDFNVTTEEKRVHGWALAALGDTL</sequence>
<proteinExistence type="predicted"/>
<name>A0ACB8Y3U3_ARCLA</name>